<reference evidence="2 3" key="1">
    <citation type="submission" date="2017-09" db="EMBL/GenBank/DDBJ databases">
        <authorList>
            <person name="Lee N."/>
            <person name="Cho B.-K."/>
        </authorList>
    </citation>
    <scope>NUCLEOTIDE SEQUENCE [LARGE SCALE GENOMIC DNA]</scope>
    <source>
        <strain evidence="2 3">ATCC 23948</strain>
    </source>
</reference>
<dbReference type="Pfam" id="PF13340">
    <property type="entry name" value="DUF4096"/>
    <property type="match status" value="1"/>
</dbReference>
<feature type="domain" description="Insertion element IS402-like" evidence="1">
    <location>
        <begin position="128"/>
        <end position="201"/>
    </location>
</feature>
<dbReference type="EMBL" id="CP023691">
    <property type="protein sequence ID" value="QEV56053.1"/>
    <property type="molecule type" value="Genomic_DNA"/>
</dbReference>
<dbReference type="PANTHER" id="PTHR46637">
    <property type="entry name" value="TIS1421-TRANSPOSASE PROTEIN A"/>
    <property type="match status" value="1"/>
</dbReference>
<proteinExistence type="predicted"/>
<protein>
    <submittedName>
        <fullName evidence="2">Transposase</fullName>
    </submittedName>
</protein>
<name>A0AAE6NNZ0_STRPT</name>
<dbReference type="RefSeq" id="WP_107429478.1">
    <property type="nucleotide sequence ID" value="NZ_BAABSS010000001.1"/>
</dbReference>
<evidence type="ECO:0000313" key="3">
    <source>
        <dbReference type="Proteomes" id="UP000325458"/>
    </source>
</evidence>
<organism evidence="2 3">
    <name type="scientific">Streptomyces platensis</name>
    <dbReference type="NCBI Taxonomy" id="58346"/>
    <lineage>
        <taxon>Bacteria</taxon>
        <taxon>Bacillati</taxon>
        <taxon>Actinomycetota</taxon>
        <taxon>Actinomycetes</taxon>
        <taxon>Kitasatosporales</taxon>
        <taxon>Streptomycetaceae</taxon>
        <taxon>Streptomyces</taxon>
    </lineage>
</organism>
<accession>A0AAE6NNZ0</accession>
<dbReference type="InterPro" id="IPR025161">
    <property type="entry name" value="IS402-like_dom"/>
</dbReference>
<dbReference type="GeneID" id="90929121"/>
<dbReference type="AlphaFoldDB" id="A0AAE6NNZ0"/>
<gene>
    <name evidence="2" type="ORF">CP981_34585</name>
</gene>
<dbReference type="PANTHER" id="PTHR46637:SF1">
    <property type="entry name" value="BLL5188 PROTEIN"/>
    <property type="match status" value="1"/>
</dbReference>
<dbReference type="InterPro" id="IPR052909">
    <property type="entry name" value="Transposase_6_like"/>
</dbReference>
<dbReference type="KEGG" id="spla:CP981_34585"/>
<dbReference type="Proteomes" id="UP000325458">
    <property type="component" value="Chromosome"/>
</dbReference>
<sequence>MASRAVRQTLATPALACRVQLLVGRRSIPPEPVERVLSEVPFFNCGVENLVERGSLAPCRLGRSCPPVQLATQGVQRPSQHIDFRESADGQGVPPYSGSHNEVGRSWLPWPGRELSVRSGVGTSPWIVSDELWAAWSRCCRSVSAGSATRARRALPDREVLCGILYVLHTGIQWEYLPQELGFGSGMTCWRRLRDWNEAGV</sequence>
<evidence type="ECO:0000313" key="2">
    <source>
        <dbReference type="EMBL" id="QEV56053.1"/>
    </source>
</evidence>
<evidence type="ECO:0000259" key="1">
    <source>
        <dbReference type="Pfam" id="PF13340"/>
    </source>
</evidence>